<dbReference type="InterPro" id="IPR036429">
    <property type="entry name" value="SpoA-like_sf"/>
</dbReference>
<protein>
    <recommendedName>
        <fullName evidence="1">Flagellar motor switch protein FliN-like C-terminal domain-containing protein</fullName>
    </recommendedName>
</protein>
<sequence>MSKAAPSPSARRAARHCDALLSQREPIADLGPEFERFGARLCGALHSCVAELAEDAGVRIASLGSQAIEGAQLAAQCPPLAAISRHRFGVAGHVLALAVDGRAILEQLDRTFGGPGQIGEELPPALPHTARLLSRRFERKVIAAVAGELAGLEFKAEDDASPADLLAPFAPEAELTALALAVTGSDGREWRLVLALETAALASLLPKRASARRAPVSRRKRGIDEAPFCDLPLAASARLVDMEMPLHRVAAIQPGTVLPIMVARNVPLQIGEAVIARGTVGEVDDQVALQITQTFTGPITPGKDSQ</sequence>
<dbReference type="Pfam" id="PF01052">
    <property type="entry name" value="FliMN_C"/>
    <property type="match status" value="1"/>
</dbReference>
<dbReference type="InterPro" id="IPR001543">
    <property type="entry name" value="FliN-like_C"/>
</dbReference>
<name>A0ABW9UXZ5_9SPHN</name>
<accession>A0ABW9UXZ5</accession>
<evidence type="ECO:0000313" key="2">
    <source>
        <dbReference type="EMBL" id="MXO69701.1"/>
    </source>
</evidence>
<proteinExistence type="predicted"/>
<evidence type="ECO:0000313" key="3">
    <source>
        <dbReference type="Proteomes" id="UP000444401"/>
    </source>
</evidence>
<dbReference type="Gene3D" id="2.30.330.10">
    <property type="entry name" value="SpoA-like"/>
    <property type="match status" value="1"/>
</dbReference>
<reference evidence="2 3" key="1">
    <citation type="submission" date="2019-12" db="EMBL/GenBank/DDBJ databases">
        <title>Genomic-based taxomic classification of the family Erythrobacteraceae.</title>
        <authorList>
            <person name="Xu L."/>
        </authorList>
    </citation>
    <scope>NUCLEOTIDE SEQUENCE [LARGE SCALE GENOMIC DNA]</scope>
    <source>
        <strain evidence="2 3">H32</strain>
    </source>
</reference>
<gene>
    <name evidence="2" type="ORF">GRI72_12815</name>
</gene>
<dbReference type="EMBL" id="WTYO01000006">
    <property type="protein sequence ID" value="MXO69701.1"/>
    <property type="molecule type" value="Genomic_DNA"/>
</dbReference>
<dbReference type="SUPFAM" id="SSF101801">
    <property type="entry name" value="Surface presentation of antigens (SPOA)"/>
    <property type="match status" value="1"/>
</dbReference>
<keyword evidence="3" id="KW-1185">Reference proteome</keyword>
<comment type="caution">
    <text evidence="2">The sequence shown here is derived from an EMBL/GenBank/DDBJ whole genome shotgun (WGS) entry which is preliminary data.</text>
</comment>
<dbReference type="RefSeq" id="WP_160734318.1">
    <property type="nucleotide sequence ID" value="NZ_WTYO01000006.1"/>
</dbReference>
<organism evidence="2 3">
    <name type="scientific">Pelagerythrobacter marinus</name>
    <dbReference type="NCBI Taxonomy" id="538382"/>
    <lineage>
        <taxon>Bacteria</taxon>
        <taxon>Pseudomonadati</taxon>
        <taxon>Pseudomonadota</taxon>
        <taxon>Alphaproteobacteria</taxon>
        <taxon>Sphingomonadales</taxon>
        <taxon>Erythrobacteraceae</taxon>
        <taxon>Pelagerythrobacter</taxon>
    </lineage>
</organism>
<dbReference type="Proteomes" id="UP000444401">
    <property type="component" value="Unassembled WGS sequence"/>
</dbReference>
<evidence type="ECO:0000259" key="1">
    <source>
        <dbReference type="Pfam" id="PF01052"/>
    </source>
</evidence>
<feature type="domain" description="Flagellar motor switch protein FliN-like C-terminal" evidence="1">
    <location>
        <begin position="230"/>
        <end position="294"/>
    </location>
</feature>